<dbReference type="InterPro" id="IPR054463">
    <property type="entry name" value="PexRD54_WY"/>
</dbReference>
<evidence type="ECO:0000256" key="4">
    <source>
        <dbReference type="ARBA" id="ARBA00022525"/>
    </source>
</evidence>
<organism evidence="8">
    <name type="scientific">Phytophthora nicotianae</name>
    <name type="common">Potato buckeye rot agent</name>
    <name type="synonym">Phytophthora parasitica</name>
    <dbReference type="NCBI Taxonomy" id="4792"/>
    <lineage>
        <taxon>Eukaryota</taxon>
        <taxon>Sar</taxon>
        <taxon>Stramenopiles</taxon>
        <taxon>Oomycota</taxon>
        <taxon>Peronosporomycetes</taxon>
        <taxon>Peronosporales</taxon>
        <taxon>Peronosporaceae</taxon>
        <taxon>Phytophthora</taxon>
    </lineage>
</organism>
<protein>
    <recommendedName>
        <fullName evidence="7">RxLR effector PexRD54 WY domain-containing protein</fullName>
    </recommendedName>
</protein>
<comment type="similarity">
    <text evidence="3">Belongs to the RxLR effector family.</text>
</comment>
<dbReference type="Pfam" id="PF22748">
    <property type="entry name" value="PexRD54_WY"/>
    <property type="match status" value="2"/>
</dbReference>
<dbReference type="AlphaFoldDB" id="W2L6H7"/>
<sequence>VTATSSVSVIKTEMQNSVAVARNLRWSKEDEISQERMIDVKLPGAVKLGNLGVSQTLKKLATSAKQRFTSNNQMATNRRFKTLKVGMEKSTLFESVPFQRWVQYVSKAYKKNPEAGEVAMVSTLRDHYGDRKLVKYLVKAQQNSNTMKIAKKFESIQIDFWIIEKKTADEMFHLLKLSVDKDDLLESALLKMWISFVKKLGKEDPYDALLLKLTKRFDEDELAHFLIRAKASDSTRHIASELERVQLKNWLSNGKTADDAFKLLRLNAATGDEILRNPSLRTWISYVTALDKEDAYHLLLVKLMKYYDEGELAKRLVAAKADWSSSVSVAKLEQALLNSWLAKEKTAEDAFKILRLSDDIGDDILRNPAVTTWYSYVKMRKQNPDELLFFELKKVLSDESLARTLVAAKKKGNAEIDVSVLEVEQFKYWLRGGKSADDIFTLLKLNKDGDKLFESPMLNTWVSYVVKLDEKNADELIFVALKNHYGIESVKEMIVQAKTRVTTENLASKLQEEVWRSTGKTEDDIFNLLKLDKDTLLGDPGLKTWVSYATKLGKHKETPDEFAVINDLERRLDLDSLGLARKFGEAMISSQMGGRRTATDVLKTLQAMQFKQWMTQKGWDVREVSHLLSAHPDNPMNARIILDFLKFYRDIQIRYRNVG</sequence>
<accession>W2L6H7</accession>
<dbReference type="VEuPathDB" id="FungiDB:PPTG_11626"/>
<name>W2L6H7_PHYNI</name>
<evidence type="ECO:0000313" key="8">
    <source>
        <dbReference type="EMBL" id="ETL93021.1"/>
    </source>
</evidence>
<evidence type="ECO:0000256" key="5">
    <source>
        <dbReference type="ARBA" id="ARBA00022729"/>
    </source>
</evidence>
<feature type="non-terminal residue" evidence="8">
    <location>
        <position position="1"/>
    </location>
</feature>
<keyword evidence="4" id="KW-0964">Secreted</keyword>
<dbReference type="GO" id="GO:0005576">
    <property type="term" value="C:extracellular region"/>
    <property type="evidence" value="ECO:0007669"/>
    <property type="project" value="UniProtKB-SubCell"/>
</dbReference>
<evidence type="ECO:0000256" key="3">
    <source>
        <dbReference type="ARBA" id="ARBA00010400"/>
    </source>
</evidence>
<feature type="domain" description="RxLR effector PexRD54 WY" evidence="7">
    <location>
        <begin position="245"/>
        <end position="287"/>
    </location>
</feature>
<keyword evidence="6" id="KW-0843">Virulence</keyword>
<keyword evidence="5" id="KW-0732">Signal</keyword>
<feature type="domain" description="RxLR effector PexRD54 WY" evidence="7">
    <location>
        <begin position="424"/>
        <end position="465"/>
    </location>
</feature>
<proteinExistence type="inferred from homology"/>
<evidence type="ECO:0000256" key="6">
    <source>
        <dbReference type="ARBA" id="ARBA00023026"/>
    </source>
</evidence>
<dbReference type="EMBL" id="KI679715">
    <property type="protein sequence ID" value="ETL93021.1"/>
    <property type="molecule type" value="Genomic_DNA"/>
</dbReference>
<comment type="subcellular location">
    <subcellularLocation>
        <location evidence="1">Host cell</location>
    </subcellularLocation>
    <subcellularLocation>
        <location evidence="2">Secreted</location>
    </subcellularLocation>
</comment>
<dbReference type="Proteomes" id="UP000054423">
    <property type="component" value="Unassembled WGS sequence"/>
</dbReference>
<dbReference type="OrthoDB" id="110891at2759"/>
<evidence type="ECO:0000256" key="1">
    <source>
        <dbReference type="ARBA" id="ARBA00004340"/>
    </source>
</evidence>
<evidence type="ECO:0000256" key="2">
    <source>
        <dbReference type="ARBA" id="ARBA00004613"/>
    </source>
</evidence>
<dbReference type="GO" id="GO:0043657">
    <property type="term" value="C:host cell"/>
    <property type="evidence" value="ECO:0007669"/>
    <property type="project" value="UniProtKB-SubCell"/>
</dbReference>
<evidence type="ECO:0000259" key="7">
    <source>
        <dbReference type="Pfam" id="PF22748"/>
    </source>
</evidence>
<gene>
    <name evidence="8" type="ORF">L917_08755</name>
</gene>
<reference evidence="8" key="1">
    <citation type="submission" date="2013-11" db="EMBL/GenBank/DDBJ databases">
        <title>The Genome Sequence of Phytophthora parasitica CHvinca01.</title>
        <authorList>
            <consortium name="The Broad Institute Genomics Platform"/>
            <person name="Russ C."/>
            <person name="Tyler B."/>
            <person name="Panabieres F."/>
            <person name="Shan W."/>
            <person name="Tripathy S."/>
            <person name="Grunwald N."/>
            <person name="Machado M."/>
            <person name="Johnson C.S."/>
            <person name="Arredondo F."/>
            <person name="Hong C."/>
            <person name="Coffey M."/>
            <person name="Young S.K."/>
            <person name="Zeng Q."/>
            <person name="Gargeya S."/>
            <person name="Fitzgerald M."/>
            <person name="Abouelleil A."/>
            <person name="Alvarado L."/>
            <person name="Chapman S.B."/>
            <person name="Gainer-Dewar J."/>
            <person name="Goldberg J."/>
            <person name="Griggs A."/>
            <person name="Gujja S."/>
            <person name="Hansen M."/>
            <person name="Howarth C."/>
            <person name="Imamovic A."/>
            <person name="Ireland A."/>
            <person name="Larimer J."/>
            <person name="McCowan C."/>
            <person name="Murphy C."/>
            <person name="Pearson M."/>
            <person name="Poon T.W."/>
            <person name="Priest M."/>
            <person name="Roberts A."/>
            <person name="Saif S."/>
            <person name="Shea T."/>
            <person name="Sykes S."/>
            <person name="Wortman J."/>
            <person name="Nusbaum C."/>
            <person name="Birren B."/>
        </authorList>
    </citation>
    <scope>NUCLEOTIDE SEQUENCE [LARGE SCALE GENOMIC DNA]</scope>
    <source>
        <strain evidence="8">CHvinca01</strain>
    </source>
</reference>